<dbReference type="GO" id="GO:0009684">
    <property type="term" value="P:indoleacetic acid biosynthetic process"/>
    <property type="evidence" value="ECO:0007669"/>
    <property type="project" value="UniProtKB-ARBA"/>
</dbReference>
<dbReference type="InterPro" id="IPR036396">
    <property type="entry name" value="Cyt_P450_sf"/>
</dbReference>
<evidence type="ECO:0000256" key="2">
    <source>
        <dbReference type="ARBA" id="ARBA00010617"/>
    </source>
</evidence>
<dbReference type="PROSITE" id="PS00086">
    <property type="entry name" value="CYTOCHROME_P450"/>
    <property type="match status" value="1"/>
</dbReference>
<dbReference type="GO" id="GO:0016705">
    <property type="term" value="F:oxidoreductase activity, acting on paired donors, with incorporation or reduction of molecular oxygen"/>
    <property type="evidence" value="ECO:0007669"/>
    <property type="project" value="InterPro"/>
</dbReference>
<dbReference type="FunCoup" id="A0A059AKL1">
    <property type="interactions" value="113"/>
</dbReference>
<evidence type="ECO:0000256" key="1">
    <source>
        <dbReference type="ARBA" id="ARBA00001971"/>
    </source>
</evidence>
<gene>
    <name evidence="10" type="ORF">EUGRSUZ_I00267</name>
</gene>
<dbReference type="SUPFAM" id="SSF48264">
    <property type="entry name" value="Cytochrome P450"/>
    <property type="match status" value="1"/>
</dbReference>
<accession>A0A059AKL1</accession>
<dbReference type="PANTHER" id="PTHR47944:SF19">
    <property type="entry name" value="CYTOCHROME P450 77A4"/>
    <property type="match status" value="1"/>
</dbReference>
<evidence type="ECO:0000313" key="10">
    <source>
        <dbReference type="EMBL" id="KCW54304.1"/>
    </source>
</evidence>
<name>A0A059AKL1_EUCGR</name>
<evidence type="ECO:0000256" key="3">
    <source>
        <dbReference type="ARBA" id="ARBA00022617"/>
    </source>
</evidence>
<sequence length="529" mass="60316">MFSTISLALLFIVLIFFLIHMTKFKFSTIHKNGRSVLQLPPGPAPWPIIGCVPEMLSQKPTFRWIHRLMKEMDTDIACIRLGNVHVIPVTCPNIAREFLKKHDATFSSRPTSMATRTCGGGFLTTILSPYGDQWMKMRRVLVSEIISPARHHWLKDKRTEEADNLVKYIYNQSKSSSRIVNVRTATRQYTGNVIRKLMFSKRYFGEERADGGPTIAEEEHIEAIFTILKYVYAFCISDYFPWLARLDLDGHEKLVKEAIRTVNNYHDPIIDARIGKRRRFGNSNEESASDDPHDLLDVLVTLKDSEGKPLLTPEEIKAQVTEIMFATVDNPSNEVEWAMAEMINQPEILKTATEELDRVVGKERLVEECDIPHLNYIKACIREAFRLHPIVPFNPPHMAMSDAIVAGYFIPKGSHVLLSRLGLGRNPKVWNKPLEFRPERHFTSGFTEVHLTEPDLRFISFSTGRRGCVAPKLGTTMTVMLLARMVQGFDWKAPPNVTSIILDESPENVSLAHPLVAYAELRLPLHLYP</sequence>
<keyword evidence="7 9" id="KW-0503">Monooxygenase</keyword>
<comment type="cofactor">
    <cofactor evidence="1 8">
        <name>heme</name>
        <dbReference type="ChEBI" id="CHEBI:30413"/>
    </cofactor>
</comment>
<dbReference type="InterPro" id="IPR001128">
    <property type="entry name" value="Cyt_P450"/>
</dbReference>
<organism evidence="10">
    <name type="scientific">Eucalyptus grandis</name>
    <name type="common">Flooded gum</name>
    <dbReference type="NCBI Taxonomy" id="71139"/>
    <lineage>
        <taxon>Eukaryota</taxon>
        <taxon>Viridiplantae</taxon>
        <taxon>Streptophyta</taxon>
        <taxon>Embryophyta</taxon>
        <taxon>Tracheophyta</taxon>
        <taxon>Spermatophyta</taxon>
        <taxon>Magnoliopsida</taxon>
        <taxon>eudicotyledons</taxon>
        <taxon>Gunneridae</taxon>
        <taxon>Pentapetalae</taxon>
        <taxon>rosids</taxon>
        <taxon>malvids</taxon>
        <taxon>Myrtales</taxon>
        <taxon>Myrtaceae</taxon>
        <taxon>Myrtoideae</taxon>
        <taxon>Eucalypteae</taxon>
        <taxon>Eucalyptus</taxon>
    </lineage>
</organism>
<evidence type="ECO:0000256" key="6">
    <source>
        <dbReference type="ARBA" id="ARBA00023004"/>
    </source>
</evidence>
<dbReference type="PANTHER" id="PTHR47944">
    <property type="entry name" value="CYTOCHROME P450 98A9"/>
    <property type="match status" value="1"/>
</dbReference>
<protein>
    <recommendedName>
        <fullName evidence="11">Tyrosine N-monooxygenase</fullName>
    </recommendedName>
</protein>
<evidence type="ECO:0000256" key="7">
    <source>
        <dbReference type="ARBA" id="ARBA00023033"/>
    </source>
</evidence>
<dbReference type="GO" id="GO:0052544">
    <property type="term" value="P:defense response by callose deposition in cell wall"/>
    <property type="evidence" value="ECO:0007669"/>
    <property type="project" value="UniProtKB-ARBA"/>
</dbReference>
<evidence type="ECO:0008006" key="11">
    <source>
        <dbReference type="Google" id="ProtNLM"/>
    </source>
</evidence>
<comment type="similarity">
    <text evidence="2 9">Belongs to the cytochrome P450 family.</text>
</comment>
<evidence type="ECO:0000256" key="9">
    <source>
        <dbReference type="RuleBase" id="RU000461"/>
    </source>
</evidence>
<dbReference type="FunFam" id="1.10.630.10:FF:000037">
    <property type="entry name" value="Cytochrome P450 9"/>
    <property type="match status" value="1"/>
</dbReference>
<dbReference type="EMBL" id="KK198761">
    <property type="protein sequence ID" value="KCW54304.1"/>
    <property type="molecule type" value="Genomic_DNA"/>
</dbReference>
<dbReference type="GO" id="GO:0020037">
    <property type="term" value="F:heme binding"/>
    <property type="evidence" value="ECO:0007669"/>
    <property type="project" value="InterPro"/>
</dbReference>
<dbReference type="GO" id="GO:0010120">
    <property type="term" value="P:camalexin biosynthetic process"/>
    <property type="evidence" value="ECO:0007669"/>
    <property type="project" value="UniProtKB-ARBA"/>
</dbReference>
<dbReference type="PRINTS" id="PR00463">
    <property type="entry name" value="EP450I"/>
</dbReference>
<evidence type="ECO:0000256" key="4">
    <source>
        <dbReference type="ARBA" id="ARBA00022723"/>
    </source>
</evidence>
<keyword evidence="3 8" id="KW-0349">Heme</keyword>
<dbReference type="Gene3D" id="1.10.630.10">
    <property type="entry name" value="Cytochrome P450"/>
    <property type="match status" value="1"/>
</dbReference>
<dbReference type="AlphaFoldDB" id="A0A059AKL1"/>
<dbReference type="GO" id="GO:0006569">
    <property type="term" value="P:L-tryptophan catabolic process"/>
    <property type="evidence" value="ECO:0007669"/>
    <property type="project" value="UniProtKB-ARBA"/>
</dbReference>
<feature type="binding site" description="axial binding residue" evidence="8">
    <location>
        <position position="468"/>
    </location>
    <ligand>
        <name>heme</name>
        <dbReference type="ChEBI" id="CHEBI:30413"/>
    </ligand>
    <ligandPart>
        <name>Fe</name>
        <dbReference type="ChEBI" id="CHEBI:18248"/>
    </ligandPart>
</feature>
<proteinExistence type="inferred from homology"/>
<evidence type="ECO:0000256" key="5">
    <source>
        <dbReference type="ARBA" id="ARBA00023002"/>
    </source>
</evidence>
<keyword evidence="6 8" id="KW-0408">Iron</keyword>
<dbReference type="InterPro" id="IPR002401">
    <property type="entry name" value="Cyt_P450_E_grp-I"/>
</dbReference>
<keyword evidence="4 8" id="KW-0479">Metal-binding</keyword>
<dbReference type="Gramene" id="KCW54304">
    <property type="protein sequence ID" value="KCW54304"/>
    <property type="gene ID" value="EUGRSUZ_I00267"/>
</dbReference>
<dbReference type="GO" id="GO:0002229">
    <property type="term" value="P:defense response to oomycetes"/>
    <property type="evidence" value="ECO:0007669"/>
    <property type="project" value="UniProtKB-ARBA"/>
</dbReference>
<dbReference type="InParanoid" id="A0A059AKL1"/>
<dbReference type="GO" id="GO:0004497">
    <property type="term" value="F:monooxygenase activity"/>
    <property type="evidence" value="ECO:0007669"/>
    <property type="project" value="UniProtKB-KW"/>
</dbReference>
<dbReference type="Pfam" id="PF00067">
    <property type="entry name" value="p450"/>
    <property type="match status" value="1"/>
</dbReference>
<dbReference type="OMA" id="THLYPLM"/>
<evidence type="ECO:0000256" key="8">
    <source>
        <dbReference type="PIRSR" id="PIRSR602401-1"/>
    </source>
</evidence>
<dbReference type="InterPro" id="IPR017972">
    <property type="entry name" value="Cyt_P450_CS"/>
</dbReference>
<keyword evidence="5 9" id="KW-0560">Oxidoreductase</keyword>
<dbReference type="GO" id="GO:0009625">
    <property type="term" value="P:response to insect"/>
    <property type="evidence" value="ECO:0007669"/>
    <property type="project" value="UniProtKB-ARBA"/>
</dbReference>
<dbReference type="eggNOG" id="KOG0156">
    <property type="taxonomic scope" value="Eukaryota"/>
</dbReference>
<dbReference type="GO" id="GO:0005506">
    <property type="term" value="F:iron ion binding"/>
    <property type="evidence" value="ECO:0007669"/>
    <property type="project" value="InterPro"/>
</dbReference>
<reference evidence="10" key="1">
    <citation type="submission" date="2013-07" db="EMBL/GenBank/DDBJ databases">
        <title>The genome of Eucalyptus grandis.</title>
        <authorList>
            <person name="Schmutz J."/>
            <person name="Hayes R."/>
            <person name="Myburg A."/>
            <person name="Tuskan G."/>
            <person name="Grattapaglia D."/>
            <person name="Rokhsar D.S."/>
        </authorList>
    </citation>
    <scope>NUCLEOTIDE SEQUENCE</scope>
    <source>
        <tissue evidence="10">Leaf extractions</tissue>
    </source>
</reference>